<sequence length="348" mass="40581">MAYRYTDTNKWTDNWFCDLKATSKLLFLYLCDLCDLAGFMEINEKKISFDLVLGKQEVERGLRELEGRLLYSVDGKYIYIRNFIKHQKNLPLNSKNAAHRGIIRRLEEMKQLFGFQSIEDFFKKPLGSPLVAPSKGLDSPYGIGIGNIDSNRVKDNIGGMGEKEGEEEEEDENTDNWRESFDVYCDRLREAYESLSNDDEFIAQRQSLHPGIDIRLSLKKAYLDYWSTELGWKKKKSSKSSNIDWKRTFINALDLPSNQVKKARGKVDIKSLTSIKQTNLYSYLEKEAPLILEMPIFPSDEEIEILNRMNRKQLTEIVKKINNDDRLIKFKNSIFETIMEVKKKDYGN</sequence>
<dbReference type="EMBL" id="BK015320">
    <property type="protein sequence ID" value="DAE01175.1"/>
    <property type="molecule type" value="Genomic_DNA"/>
</dbReference>
<protein>
    <submittedName>
        <fullName evidence="1">Uncharacterized protein</fullName>
    </submittedName>
</protein>
<proteinExistence type="predicted"/>
<reference evidence="1" key="1">
    <citation type="journal article" date="2021" name="Proc. Natl. Acad. Sci. U.S.A.">
        <title>A Catalog of Tens of Thousands of Viruses from Human Metagenomes Reveals Hidden Associations with Chronic Diseases.</title>
        <authorList>
            <person name="Tisza M.J."/>
            <person name="Buck C.B."/>
        </authorList>
    </citation>
    <scope>NUCLEOTIDE SEQUENCE</scope>
    <source>
        <strain evidence="1">CtZE52</strain>
    </source>
</reference>
<accession>A0A8S5P252</accession>
<name>A0A8S5P252_9CAUD</name>
<organism evidence="1">
    <name type="scientific">Siphoviridae sp. ctZE52</name>
    <dbReference type="NCBI Taxonomy" id="2825557"/>
    <lineage>
        <taxon>Viruses</taxon>
        <taxon>Duplodnaviria</taxon>
        <taxon>Heunggongvirae</taxon>
        <taxon>Uroviricota</taxon>
        <taxon>Caudoviricetes</taxon>
    </lineage>
</organism>
<evidence type="ECO:0000313" key="1">
    <source>
        <dbReference type="EMBL" id="DAE01175.1"/>
    </source>
</evidence>